<dbReference type="RefSeq" id="WP_353296020.1">
    <property type="nucleotide sequence ID" value="NZ_BAABWH010000010.1"/>
</dbReference>
<accession>A0ABQ0A339</accession>
<sequence length="165" mass="19420">MNLKSVLNGILPVGDIMFSFSPEVLKEMRARVGCFSWSFQYSIISELVSEDIIAFPLHYKGYSDSGFAFEVSSGFIKSKEDYFYLPINERGTFYIIYRDDFKFVMIMSIYNYTILLFDECFDYIADKELVSIFYDDVDGWMDVYRDRILKDINLYVKFGVMVEGY</sequence>
<dbReference type="EMBL" id="BAABWH010000010">
    <property type="protein sequence ID" value="GAA6146810.1"/>
    <property type="molecule type" value="Genomic_DNA"/>
</dbReference>
<evidence type="ECO:0000313" key="1">
    <source>
        <dbReference type="EMBL" id="GAA6146810.1"/>
    </source>
</evidence>
<organism evidence="1 2">
    <name type="scientific">Thalassolituus maritimus</name>
    <dbReference type="NCBI Taxonomy" id="484498"/>
    <lineage>
        <taxon>Bacteria</taxon>
        <taxon>Pseudomonadati</taxon>
        <taxon>Pseudomonadota</taxon>
        <taxon>Gammaproteobacteria</taxon>
        <taxon>Oceanospirillales</taxon>
        <taxon>Oceanospirillaceae</taxon>
        <taxon>Thalassolituus</taxon>
    </lineage>
</organism>
<protein>
    <submittedName>
        <fullName evidence="1">Uncharacterized protein</fullName>
    </submittedName>
</protein>
<dbReference type="Proteomes" id="UP001481413">
    <property type="component" value="Unassembled WGS sequence"/>
</dbReference>
<reference evidence="1 2" key="1">
    <citation type="submission" date="2024-04" db="EMBL/GenBank/DDBJ databases">
        <title>Draft genome sequence of Thalassolituus maritimus NBRC 116585.</title>
        <authorList>
            <person name="Miyakawa T."/>
            <person name="Kusuya Y."/>
            <person name="Miura T."/>
        </authorList>
    </citation>
    <scope>NUCLEOTIDE SEQUENCE [LARGE SCALE GENOMIC DNA]</scope>
    <source>
        <strain evidence="1 2">5NW40-0001</strain>
    </source>
</reference>
<keyword evidence="2" id="KW-1185">Reference proteome</keyword>
<name>A0ABQ0A339_9GAMM</name>
<proteinExistence type="predicted"/>
<evidence type="ECO:0000313" key="2">
    <source>
        <dbReference type="Proteomes" id="UP001481413"/>
    </source>
</evidence>
<gene>
    <name evidence="1" type="ORF">NBRC116585_29290</name>
</gene>
<comment type="caution">
    <text evidence="1">The sequence shown here is derived from an EMBL/GenBank/DDBJ whole genome shotgun (WGS) entry which is preliminary data.</text>
</comment>